<feature type="binding site" evidence="12">
    <location>
        <position position="270"/>
    </location>
    <ligand>
        <name>K(+)</name>
        <dbReference type="ChEBI" id="CHEBI:29103"/>
    </ligand>
</feature>
<dbReference type="Proteomes" id="UP000184184">
    <property type="component" value="Unassembled WGS sequence"/>
</dbReference>
<keyword evidence="8 12" id="KW-0067">ATP-binding</keyword>
<evidence type="ECO:0000256" key="7">
    <source>
        <dbReference type="ARBA" id="ARBA00022777"/>
    </source>
</evidence>
<feature type="binding site" evidence="12">
    <location>
        <position position="267"/>
    </location>
    <ligand>
        <name>K(+)</name>
        <dbReference type="ChEBI" id="CHEBI:29103"/>
    </ligand>
</feature>
<comment type="activity regulation">
    <text evidence="12">Activated by a monovalent cation that binds near, but not in, the active site. The most likely occupant of the site in vivo is potassium. Ion binding induces a conformational change that may alter substrate affinity.</text>
</comment>
<proteinExistence type="inferred from homology"/>
<dbReference type="GO" id="GO:0019303">
    <property type="term" value="P:D-ribose catabolic process"/>
    <property type="evidence" value="ECO:0007669"/>
    <property type="project" value="UniProtKB-UniRule"/>
</dbReference>
<comment type="similarity">
    <text evidence="1">Belongs to the carbohydrate kinase pfkB family.</text>
</comment>
<feature type="binding site" evidence="12">
    <location>
        <position position="142"/>
    </location>
    <ligand>
        <name>substrate</name>
    </ligand>
</feature>
<feature type="binding site" evidence="12">
    <location>
        <position position="231"/>
    </location>
    <ligand>
        <name>K(+)</name>
        <dbReference type="ChEBI" id="CHEBI:29103"/>
    </ligand>
</feature>
<name>A0A1M7Q867_9BACI</name>
<keyword evidence="4 12" id="KW-0808">Transferase</keyword>
<dbReference type="Pfam" id="PF00294">
    <property type="entry name" value="PfkB"/>
    <property type="match status" value="1"/>
</dbReference>
<evidence type="ECO:0000256" key="9">
    <source>
        <dbReference type="ARBA" id="ARBA00022842"/>
    </source>
</evidence>
<feature type="binding site" evidence="12">
    <location>
        <position position="261"/>
    </location>
    <ligand>
        <name>ATP</name>
        <dbReference type="ChEBI" id="CHEBI:30616"/>
    </ligand>
</feature>
<comment type="pathway">
    <text evidence="12">Carbohydrate metabolism; D-ribose degradation; D-ribose 5-phosphate from beta-D-ribopyranose: step 2/2.</text>
</comment>
<dbReference type="PROSITE" id="PS00583">
    <property type="entry name" value="PFKB_KINASES_1"/>
    <property type="match status" value="1"/>
</dbReference>
<evidence type="ECO:0000256" key="2">
    <source>
        <dbReference type="ARBA" id="ARBA00012035"/>
    </source>
</evidence>
<evidence type="ECO:0000256" key="8">
    <source>
        <dbReference type="ARBA" id="ARBA00022840"/>
    </source>
</evidence>
<comment type="function">
    <text evidence="12">Catalyzes the phosphorylation of ribose at O-5 in a reaction requiring ATP and magnesium. The resulting D-ribose-5-phosphate can then be used either for sythesis of nucleotides, histidine, and tryptophan, or as a component of the pentose phosphate pathway.</text>
</comment>
<comment type="similarity">
    <text evidence="12">Belongs to the carbohydrate kinase PfkB family. Ribokinase subfamily.</text>
</comment>
<dbReference type="InterPro" id="IPR011877">
    <property type="entry name" value="Ribokinase"/>
</dbReference>
<feature type="binding site" evidence="12">
    <location>
        <begin position="236"/>
        <end position="237"/>
    </location>
    <ligand>
        <name>ATP</name>
        <dbReference type="ChEBI" id="CHEBI:30616"/>
    </ligand>
</feature>
<sequence length="290" mass="30997">MEKRPKITVIGSINMDLVTSTDLFPKQGETVRGSAFQTVPGGKGANQAVASARLGAQVNMIGCVGSDSFGGVLLKNLQKENINIDNIKRIEDSPSGLANIILSEKDNRIIIISGANAHVTPEFIEESKATILDSDYVLVQFEIPKETIEYCIHMCADHQIPIIVNPAPAFELSHATCNKASYITPNQTEWQQLFNNNWNEKLIVTKGAQGVSFMEKGSEKHISSHAVEVIDSTGAGDTFNGALAVALAEGKSKKEAVNFANAAAALSIGKLGAQGGMPTKDKVEQFLSKG</sequence>
<reference evidence="14 15" key="1">
    <citation type="submission" date="2016-11" db="EMBL/GenBank/DDBJ databases">
        <authorList>
            <person name="Jaros S."/>
            <person name="Januszkiewicz K."/>
            <person name="Wedrychowicz H."/>
        </authorList>
    </citation>
    <scope>NUCLEOTIDE SEQUENCE [LARGE SCALE GENOMIC DNA]</scope>
    <source>
        <strain evidence="14 15">CGMCC 1.10681</strain>
    </source>
</reference>
<comment type="catalytic activity">
    <reaction evidence="12">
        <text>D-ribose + ATP = D-ribose 5-phosphate + ADP + H(+)</text>
        <dbReference type="Rhea" id="RHEA:13697"/>
        <dbReference type="ChEBI" id="CHEBI:15378"/>
        <dbReference type="ChEBI" id="CHEBI:30616"/>
        <dbReference type="ChEBI" id="CHEBI:47013"/>
        <dbReference type="ChEBI" id="CHEBI:78346"/>
        <dbReference type="ChEBI" id="CHEBI:456216"/>
        <dbReference type="EC" id="2.7.1.15"/>
    </reaction>
</comment>
<evidence type="ECO:0000256" key="6">
    <source>
        <dbReference type="ARBA" id="ARBA00022741"/>
    </source>
</evidence>
<accession>A0A1M7Q867</accession>
<keyword evidence="12" id="KW-0963">Cytoplasm</keyword>
<feature type="binding site" evidence="12">
    <location>
        <position position="233"/>
    </location>
    <ligand>
        <name>K(+)</name>
        <dbReference type="ChEBI" id="CHEBI:29103"/>
    </ligand>
</feature>
<comment type="caution">
    <text evidence="12">Lacks conserved residue(s) required for the propagation of feature annotation.</text>
</comment>
<evidence type="ECO:0000313" key="14">
    <source>
        <dbReference type="EMBL" id="SHN26632.1"/>
    </source>
</evidence>
<dbReference type="OrthoDB" id="9775849at2"/>
<dbReference type="STRING" id="1027249.SAMN05216179_2883"/>
<keyword evidence="7 12" id="KW-0418">Kinase</keyword>
<keyword evidence="6 12" id="KW-0547">Nucleotide-binding</keyword>
<evidence type="ECO:0000256" key="12">
    <source>
        <dbReference type="HAMAP-Rule" id="MF_01987"/>
    </source>
</evidence>
<evidence type="ECO:0000256" key="5">
    <source>
        <dbReference type="ARBA" id="ARBA00022723"/>
    </source>
</evidence>
<dbReference type="GO" id="GO:0004747">
    <property type="term" value="F:ribokinase activity"/>
    <property type="evidence" value="ECO:0007669"/>
    <property type="project" value="UniProtKB-UniRule"/>
</dbReference>
<dbReference type="HAMAP" id="MF_01987">
    <property type="entry name" value="Ribokinase"/>
    <property type="match status" value="1"/>
</dbReference>
<keyword evidence="11 12" id="KW-0119">Carbohydrate metabolism</keyword>
<protein>
    <recommendedName>
        <fullName evidence="3 12">Ribokinase</fullName>
        <shortName evidence="12">RK</shortName>
        <ecNumber evidence="2 12">2.7.1.15</ecNumber>
    </recommendedName>
</protein>
<dbReference type="UniPathway" id="UPA00916">
    <property type="reaction ID" value="UER00889"/>
</dbReference>
<evidence type="ECO:0000313" key="15">
    <source>
        <dbReference type="Proteomes" id="UP000184184"/>
    </source>
</evidence>
<dbReference type="PANTHER" id="PTHR10584:SF166">
    <property type="entry name" value="RIBOKINASE"/>
    <property type="match status" value="1"/>
</dbReference>
<dbReference type="InterPro" id="IPR002139">
    <property type="entry name" value="Ribo/fructo_kinase"/>
</dbReference>
<feature type="binding site" evidence="12">
    <location>
        <begin position="42"/>
        <end position="46"/>
    </location>
    <ligand>
        <name>substrate</name>
    </ligand>
</feature>
<evidence type="ECO:0000256" key="10">
    <source>
        <dbReference type="ARBA" id="ARBA00022958"/>
    </source>
</evidence>
<evidence type="ECO:0000256" key="1">
    <source>
        <dbReference type="ARBA" id="ARBA00005380"/>
    </source>
</evidence>
<evidence type="ECO:0000256" key="3">
    <source>
        <dbReference type="ARBA" id="ARBA00016943"/>
    </source>
</evidence>
<organism evidence="14 15">
    <name type="scientific">Gracilibacillus kekensis</name>
    <dbReference type="NCBI Taxonomy" id="1027249"/>
    <lineage>
        <taxon>Bacteria</taxon>
        <taxon>Bacillati</taxon>
        <taxon>Bacillota</taxon>
        <taxon>Bacilli</taxon>
        <taxon>Bacillales</taxon>
        <taxon>Bacillaceae</taxon>
        <taxon>Gracilibacillus</taxon>
    </lineage>
</organism>
<evidence type="ECO:0000256" key="11">
    <source>
        <dbReference type="ARBA" id="ARBA00023277"/>
    </source>
</evidence>
<evidence type="ECO:0000259" key="13">
    <source>
        <dbReference type="Pfam" id="PF00294"/>
    </source>
</evidence>
<dbReference type="NCBIfam" id="TIGR02152">
    <property type="entry name" value="D_ribokin_bact"/>
    <property type="match status" value="1"/>
</dbReference>
<dbReference type="SUPFAM" id="SSF53613">
    <property type="entry name" value="Ribokinase-like"/>
    <property type="match status" value="1"/>
</dbReference>
<dbReference type="InterPro" id="IPR029056">
    <property type="entry name" value="Ribokinase-like"/>
</dbReference>
<comment type="subunit">
    <text evidence="12">Homodimer.</text>
</comment>
<dbReference type="EMBL" id="FRCZ01000006">
    <property type="protein sequence ID" value="SHN26632.1"/>
    <property type="molecule type" value="Genomic_DNA"/>
</dbReference>
<dbReference type="RefSeq" id="WP_073202550.1">
    <property type="nucleotide sequence ID" value="NZ_FRCZ01000006.1"/>
</dbReference>
<feature type="active site" description="Proton acceptor" evidence="12">
    <location>
        <position position="237"/>
    </location>
</feature>
<keyword evidence="5 12" id="KW-0479">Metal-binding</keyword>
<feature type="binding site" evidence="12">
    <location>
        <position position="237"/>
    </location>
    <ligand>
        <name>substrate</name>
    </ligand>
</feature>
<keyword evidence="10 12" id="KW-0630">Potassium</keyword>
<feature type="binding site" evidence="12">
    <location>
        <position position="186"/>
    </location>
    <ligand>
        <name>ATP</name>
        <dbReference type="ChEBI" id="CHEBI:30616"/>
    </ligand>
</feature>
<dbReference type="Gene3D" id="3.40.1190.20">
    <property type="match status" value="1"/>
</dbReference>
<dbReference type="CDD" id="cd01174">
    <property type="entry name" value="ribokinase"/>
    <property type="match status" value="1"/>
</dbReference>
<comment type="cofactor">
    <cofactor evidence="12">
        <name>Mg(2+)</name>
        <dbReference type="ChEBI" id="CHEBI:18420"/>
    </cofactor>
    <text evidence="12">Requires a divalent cation, most likely magnesium in vivo, as an electrophilic catalyst to aid phosphoryl group transfer. It is the chelate of the metal and the nucleotide that is the actual substrate.</text>
</comment>
<dbReference type="InterPro" id="IPR002173">
    <property type="entry name" value="Carboh/pur_kinase_PfkB_CS"/>
</dbReference>
<evidence type="ECO:0000256" key="4">
    <source>
        <dbReference type="ARBA" id="ARBA00022679"/>
    </source>
</evidence>
<dbReference type="GO" id="GO:0005829">
    <property type="term" value="C:cytosol"/>
    <property type="evidence" value="ECO:0007669"/>
    <property type="project" value="TreeGrafter"/>
</dbReference>
<keyword evidence="15" id="KW-1185">Reference proteome</keyword>
<gene>
    <name evidence="12" type="primary">rbsK</name>
    <name evidence="14" type="ORF">SAMN05216179_2883</name>
</gene>
<keyword evidence="9 12" id="KW-0460">Magnesium</keyword>
<dbReference type="PANTHER" id="PTHR10584">
    <property type="entry name" value="SUGAR KINASE"/>
    <property type="match status" value="1"/>
</dbReference>
<feature type="domain" description="Carbohydrate kinase PfkB" evidence="13">
    <location>
        <begin position="6"/>
        <end position="279"/>
    </location>
</feature>
<dbReference type="EC" id="2.7.1.15" evidence="2 12"/>
<feature type="binding site" evidence="12">
    <location>
        <begin position="14"/>
        <end position="16"/>
    </location>
    <ligand>
        <name>substrate</name>
    </ligand>
</feature>
<dbReference type="InterPro" id="IPR011611">
    <property type="entry name" value="PfkB_dom"/>
</dbReference>
<comment type="subcellular location">
    <subcellularLocation>
        <location evidence="12">Cytoplasm</location>
    </subcellularLocation>
</comment>
<dbReference type="PRINTS" id="PR00990">
    <property type="entry name" value="RIBOKINASE"/>
</dbReference>
<dbReference type="PROSITE" id="PS00584">
    <property type="entry name" value="PFKB_KINASES_2"/>
    <property type="match status" value="1"/>
</dbReference>
<dbReference type="AlphaFoldDB" id="A0A1M7Q867"/>
<feature type="binding site" evidence="12">
    <location>
        <position position="272"/>
    </location>
    <ligand>
        <name>K(+)</name>
        <dbReference type="ChEBI" id="CHEBI:29103"/>
    </ligand>
</feature>
<feature type="binding site" evidence="12">
    <location>
        <begin position="205"/>
        <end position="210"/>
    </location>
    <ligand>
        <name>ATP</name>
        <dbReference type="ChEBI" id="CHEBI:30616"/>
    </ligand>
</feature>
<dbReference type="GO" id="GO:0046872">
    <property type="term" value="F:metal ion binding"/>
    <property type="evidence" value="ECO:0007669"/>
    <property type="project" value="UniProtKB-KW"/>
</dbReference>
<dbReference type="GO" id="GO:0005524">
    <property type="term" value="F:ATP binding"/>
    <property type="evidence" value="ECO:0007669"/>
    <property type="project" value="UniProtKB-UniRule"/>
</dbReference>